<evidence type="ECO:0000313" key="2">
    <source>
        <dbReference type="Proteomes" id="UP000216752"/>
    </source>
</evidence>
<sequence>MGDIRELLRYDKITLWYNDAQISQLSNRKYKVNSDGEIELERKEDMKKRGLKSPDLGDALALATYVPQARNFIPDISRKEGKP</sequence>
<gene>
    <name evidence="1" type="ORF">SPSIL_057450</name>
</gene>
<accession>A0ABZ3IVH2</accession>
<dbReference type="Proteomes" id="UP000216752">
    <property type="component" value="Chromosome"/>
</dbReference>
<keyword evidence="2" id="KW-1185">Reference proteome</keyword>
<dbReference type="Gene3D" id="3.30.420.240">
    <property type="match status" value="1"/>
</dbReference>
<organism evidence="1 2">
    <name type="scientific">Sporomusa silvacetica DSM 10669</name>
    <dbReference type="NCBI Taxonomy" id="1123289"/>
    <lineage>
        <taxon>Bacteria</taxon>
        <taxon>Bacillati</taxon>
        <taxon>Bacillota</taxon>
        <taxon>Negativicutes</taxon>
        <taxon>Selenomonadales</taxon>
        <taxon>Sporomusaceae</taxon>
        <taxon>Sporomusa</taxon>
    </lineage>
</organism>
<name>A0ABZ3IVH2_9FIRM</name>
<reference evidence="1" key="1">
    <citation type="submission" date="2024-05" db="EMBL/GenBank/DDBJ databases">
        <title>Isolation and characterization of Sporomusa carbonis sp. nov., a carboxydotrophic hydrogenogen in the genus of Sporomusa isolated from a charcoal burning pile.</title>
        <authorList>
            <person name="Boeer T."/>
            <person name="Rosenbaum F."/>
            <person name="Eysell L."/>
            <person name="Mueller V."/>
            <person name="Daniel R."/>
            <person name="Poehlein A."/>
        </authorList>
    </citation>
    <scope>NUCLEOTIDE SEQUENCE [LARGE SCALE GENOMIC DNA]</scope>
    <source>
        <strain evidence="1">DSM 10669</strain>
    </source>
</reference>
<dbReference type="EMBL" id="CP155573">
    <property type="protein sequence ID" value="XFO69511.1"/>
    <property type="molecule type" value="Genomic_DNA"/>
</dbReference>
<protein>
    <submittedName>
        <fullName evidence="1">Uncharacterized protein</fullName>
    </submittedName>
</protein>
<proteinExistence type="predicted"/>
<evidence type="ECO:0000313" key="1">
    <source>
        <dbReference type="EMBL" id="XFO69511.1"/>
    </source>
</evidence>